<evidence type="ECO:0000313" key="2">
    <source>
        <dbReference type="Proteomes" id="UP000534388"/>
    </source>
</evidence>
<dbReference type="Proteomes" id="UP000534388">
    <property type="component" value="Unassembled WGS sequence"/>
</dbReference>
<dbReference type="Gene3D" id="3.30.70.2060">
    <property type="match status" value="1"/>
</dbReference>
<evidence type="ECO:0000313" key="1">
    <source>
        <dbReference type="EMBL" id="MBA5638406.1"/>
    </source>
</evidence>
<dbReference type="RefSeq" id="WP_182163924.1">
    <property type="nucleotide sequence ID" value="NZ_JACEZT010000009.1"/>
</dbReference>
<sequence length="183" mass="18700">MLSRKRHYLSVATQAVALAGLLRVLFLAPSLQPADADAQPAPPPSAQAASCATAPTGQIQYDQGRPVFYCSLSAMFAMLASVEQPGFVRASFVQDAGAPAAAANSGNDVNANGWVAARLATYVLRGPQGQGKGEGVVAAFASAHHAQAYARAGGGRLLSYQQLLTVASNVAVTESTAGLVTKT</sequence>
<dbReference type="Pfam" id="PF05573">
    <property type="entry name" value="NosL"/>
    <property type="match status" value="1"/>
</dbReference>
<organism evidence="1 2">
    <name type="scientific">Rugamonas brunnea</name>
    <dbReference type="NCBI Taxonomy" id="2758569"/>
    <lineage>
        <taxon>Bacteria</taxon>
        <taxon>Pseudomonadati</taxon>
        <taxon>Pseudomonadota</taxon>
        <taxon>Betaproteobacteria</taxon>
        <taxon>Burkholderiales</taxon>
        <taxon>Oxalobacteraceae</taxon>
        <taxon>Telluria group</taxon>
        <taxon>Rugamonas</taxon>
    </lineage>
</organism>
<dbReference type="InterPro" id="IPR008719">
    <property type="entry name" value="N2O_reductase_NosL"/>
</dbReference>
<accession>A0A7W2ETM0</accession>
<dbReference type="EMBL" id="JACEZT010000009">
    <property type="protein sequence ID" value="MBA5638406.1"/>
    <property type="molecule type" value="Genomic_DNA"/>
</dbReference>
<gene>
    <name evidence="1" type="ORF">H3H37_15210</name>
</gene>
<protein>
    <submittedName>
        <fullName evidence="1">Nitrous oxide reductase accessory protein NosL</fullName>
    </submittedName>
</protein>
<dbReference type="PANTHER" id="PTHR41247:SF1">
    <property type="entry name" value="HTH-TYPE TRANSCRIPTIONAL REPRESSOR YCNK"/>
    <property type="match status" value="1"/>
</dbReference>
<comment type="caution">
    <text evidence="1">The sequence shown here is derived from an EMBL/GenBank/DDBJ whole genome shotgun (WGS) entry which is preliminary data.</text>
</comment>
<reference evidence="1 2" key="1">
    <citation type="submission" date="2020-07" db="EMBL/GenBank/DDBJ databases">
        <title>Novel species isolated from subtropical streams in China.</title>
        <authorList>
            <person name="Lu H."/>
        </authorList>
    </citation>
    <scope>NUCLEOTIDE SEQUENCE [LARGE SCALE GENOMIC DNA]</scope>
    <source>
        <strain evidence="1 2">LX20W</strain>
    </source>
</reference>
<dbReference type="SUPFAM" id="SSF160387">
    <property type="entry name" value="NosL/MerB-like"/>
    <property type="match status" value="1"/>
</dbReference>
<dbReference type="AlphaFoldDB" id="A0A7W2ETM0"/>
<dbReference type="PANTHER" id="PTHR41247">
    <property type="entry name" value="HTH-TYPE TRANSCRIPTIONAL REPRESSOR YCNK"/>
    <property type="match status" value="1"/>
</dbReference>
<keyword evidence="2" id="KW-1185">Reference proteome</keyword>
<name>A0A7W2ETM0_9BURK</name>
<proteinExistence type="predicted"/>